<evidence type="ECO:0000313" key="1">
    <source>
        <dbReference type="EMBL" id="KAJ9657175.1"/>
    </source>
</evidence>
<gene>
    <name evidence="1" type="ORF">H2198_004533</name>
</gene>
<sequence>MGVLVTELQEQQSALLSLPFEIRLLIYKHLFGVTRPHLRIDISRYDFQFYKTPDRGSILLTCRKCYDEARPLYHTSLNCLVINLEQLPYGTSSFSSSNQPPRYHEVYTSSLYQSAPYTTLNTIFYSPPRRALLHKVTHLTIPFLRPVSLHNLLALTLLPAVQTMELVLTHTTILETADTQAASLGTLPRVHVVSKFWPFGHITSTKNKMPGEIYGLTLFTVLSSLSRNGIQMRWTAKVRWSMLCENPEYTSSDLMIIQEEEEEGEKPRHCIDYVYTHEFRTEKLISLHKALTPHLMQLMVPETPTVCGCEGKVQSTLLQHFGQDGYDMLNRDASAPPSLYYYEED</sequence>
<dbReference type="Proteomes" id="UP001172386">
    <property type="component" value="Unassembled WGS sequence"/>
</dbReference>
<reference evidence="1" key="1">
    <citation type="submission" date="2022-10" db="EMBL/GenBank/DDBJ databases">
        <title>Culturing micro-colonial fungi from biological soil crusts in the Mojave desert and describing Neophaeococcomyces mojavensis, and introducing the new genera and species Taxawa tesnikishii.</title>
        <authorList>
            <person name="Kurbessoian T."/>
            <person name="Stajich J.E."/>
        </authorList>
    </citation>
    <scope>NUCLEOTIDE SEQUENCE</scope>
    <source>
        <strain evidence="1">JES_112</strain>
    </source>
</reference>
<dbReference type="EMBL" id="JAPDRQ010000068">
    <property type="protein sequence ID" value="KAJ9657175.1"/>
    <property type="molecule type" value="Genomic_DNA"/>
</dbReference>
<organism evidence="1 2">
    <name type="scientific">Neophaeococcomyces mojaviensis</name>
    <dbReference type="NCBI Taxonomy" id="3383035"/>
    <lineage>
        <taxon>Eukaryota</taxon>
        <taxon>Fungi</taxon>
        <taxon>Dikarya</taxon>
        <taxon>Ascomycota</taxon>
        <taxon>Pezizomycotina</taxon>
        <taxon>Eurotiomycetes</taxon>
        <taxon>Chaetothyriomycetidae</taxon>
        <taxon>Chaetothyriales</taxon>
        <taxon>Chaetothyriales incertae sedis</taxon>
        <taxon>Neophaeococcomyces</taxon>
    </lineage>
</organism>
<comment type="caution">
    <text evidence="1">The sequence shown here is derived from an EMBL/GenBank/DDBJ whole genome shotgun (WGS) entry which is preliminary data.</text>
</comment>
<evidence type="ECO:0000313" key="2">
    <source>
        <dbReference type="Proteomes" id="UP001172386"/>
    </source>
</evidence>
<name>A0ACC3A8F5_9EURO</name>
<keyword evidence="2" id="KW-1185">Reference proteome</keyword>
<accession>A0ACC3A8F5</accession>
<proteinExistence type="predicted"/>
<protein>
    <submittedName>
        <fullName evidence="1">Uncharacterized protein</fullName>
    </submittedName>
</protein>